<feature type="compositionally biased region" description="Low complexity" evidence="1">
    <location>
        <begin position="25"/>
        <end position="37"/>
    </location>
</feature>
<dbReference type="AlphaFoldDB" id="T1GIX7"/>
<evidence type="ECO:0000313" key="3">
    <source>
        <dbReference type="Proteomes" id="UP000015102"/>
    </source>
</evidence>
<proteinExistence type="predicted"/>
<feature type="compositionally biased region" description="Polar residues" evidence="1">
    <location>
        <begin position="1"/>
        <end position="14"/>
    </location>
</feature>
<dbReference type="EnsemblMetazoa" id="MESCA003414-RA">
    <property type="protein sequence ID" value="MESCA003414-PA"/>
    <property type="gene ID" value="MESCA003414"/>
</dbReference>
<dbReference type="EMBL" id="CAQQ02139120">
    <property type="status" value="NOT_ANNOTATED_CDS"/>
    <property type="molecule type" value="Genomic_DNA"/>
</dbReference>
<reference evidence="2" key="2">
    <citation type="submission" date="2015-06" db="UniProtKB">
        <authorList>
            <consortium name="EnsemblMetazoa"/>
        </authorList>
    </citation>
    <scope>IDENTIFICATION</scope>
</reference>
<dbReference type="Proteomes" id="UP000015102">
    <property type="component" value="Unassembled WGS sequence"/>
</dbReference>
<organism evidence="2 3">
    <name type="scientific">Megaselia scalaris</name>
    <name type="common">Humpbacked fly</name>
    <name type="synonym">Phora scalaris</name>
    <dbReference type="NCBI Taxonomy" id="36166"/>
    <lineage>
        <taxon>Eukaryota</taxon>
        <taxon>Metazoa</taxon>
        <taxon>Ecdysozoa</taxon>
        <taxon>Arthropoda</taxon>
        <taxon>Hexapoda</taxon>
        <taxon>Insecta</taxon>
        <taxon>Pterygota</taxon>
        <taxon>Neoptera</taxon>
        <taxon>Endopterygota</taxon>
        <taxon>Diptera</taxon>
        <taxon>Brachycera</taxon>
        <taxon>Muscomorpha</taxon>
        <taxon>Platypezoidea</taxon>
        <taxon>Phoridae</taxon>
        <taxon>Megaseliini</taxon>
        <taxon>Megaselia</taxon>
    </lineage>
</organism>
<evidence type="ECO:0000313" key="2">
    <source>
        <dbReference type="EnsemblMetazoa" id="MESCA003414-PA"/>
    </source>
</evidence>
<dbReference type="EMBL" id="CAQQ02139119">
    <property type="status" value="NOT_ANNOTATED_CDS"/>
    <property type="molecule type" value="Genomic_DNA"/>
</dbReference>
<dbReference type="HOGENOM" id="CLU_2925250_0_0_1"/>
<protein>
    <submittedName>
        <fullName evidence="2">Uncharacterized protein</fullName>
    </submittedName>
</protein>
<reference evidence="3" key="1">
    <citation type="submission" date="2013-02" db="EMBL/GenBank/DDBJ databases">
        <authorList>
            <person name="Hughes D."/>
        </authorList>
    </citation>
    <scope>NUCLEOTIDE SEQUENCE</scope>
    <source>
        <strain>Durham</strain>
        <strain evidence="3">NC isolate 2 -- Noor lab</strain>
    </source>
</reference>
<feature type="region of interest" description="Disordered" evidence="1">
    <location>
        <begin position="1"/>
        <end position="61"/>
    </location>
</feature>
<feature type="compositionally biased region" description="Basic and acidic residues" evidence="1">
    <location>
        <begin position="40"/>
        <end position="61"/>
    </location>
</feature>
<keyword evidence="3" id="KW-1185">Reference proteome</keyword>
<evidence type="ECO:0000256" key="1">
    <source>
        <dbReference type="SAM" id="MobiDB-lite"/>
    </source>
</evidence>
<accession>T1GIX7</accession>
<name>T1GIX7_MEGSC</name>
<sequence>MPTTINTNNCSPTGSSSNHNHHHNASAATNRSPQSPNRRPRGESKKCRKVYGMDRKEEIFT</sequence>